<dbReference type="AlphaFoldDB" id="A0A8E2EY89"/>
<evidence type="ECO:0000313" key="2">
    <source>
        <dbReference type="Proteomes" id="UP000250140"/>
    </source>
</evidence>
<dbReference type="OrthoDB" id="3527108at2759"/>
<feature type="non-terminal residue" evidence="1">
    <location>
        <position position="1"/>
    </location>
</feature>
<accession>A0A8E2EY89</accession>
<evidence type="ECO:0000313" key="1">
    <source>
        <dbReference type="EMBL" id="OCL07137.1"/>
    </source>
</evidence>
<keyword evidence="2" id="KW-1185">Reference proteome</keyword>
<proteinExistence type="predicted"/>
<sequence>GRNFWQARQMGGQGEPWYRDPEGFDRGLKMMIEAGREIMYEKWGHRGCDIRGAGRNFTDAWRVEHDWEPPPVYEKEGEGGSEEKK</sequence>
<protein>
    <submittedName>
        <fullName evidence="1">Uncharacterized protein</fullName>
    </submittedName>
</protein>
<gene>
    <name evidence="1" type="ORF">AOQ84DRAFT_223161</name>
</gene>
<reference evidence="1 2" key="1">
    <citation type="journal article" date="2016" name="Nat. Commun.">
        <title>Ectomycorrhizal ecology is imprinted in the genome of the dominant symbiotic fungus Cenococcum geophilum.</title>
        <authorList>
            <consortium name="DOE Joint Genome Institute"/>
            <person name="Peter M."/>
            <person name="Kohler A."/>
            <person name="Ohm R.A."/>
            <person name="Kuo A."/>
            <person name="Krutzmann J."/>
            <person name="Morin E."/>
            <person name="Arend M."/>
            <person name="Barry K.W."/>
            <person name="Binder M."/>
            <person name="Choi C."/>
            <person name="Clum A."/>
            <person name="Copeland A."/>
            <person name="Grisel N."/>
            <person name="Haridas S."/>
            <person name="Kipfer T."/>
            <person name="LaButti K."/>
            <person name="Lindquist E."/>
            <person name="Lipzen A."/>
            <person name="Maire R."/>
            <person name="Meier B."/>
            <person name="Mihaltcheva S."/>
            <person name="Molinier V."/>
            <person name="Murat C."/>
            <person name="Poggeler S."/>
            <person name="Quandt C.A."/>
            <person name="Sperisen C."/>
            <person name="Tritt A."/>
            <person name="Tisserant E."/>
            <person name="Crous P.W."/>
            <person name="Henrissat B."/>
            <person name="Nehls U."/>
            <person name="Egli S."/>
            <person name="Spatafora J.W."/>
            <person name="Grigoriev I.V."/>
            <person name="Martin F.M."/>
        </authorList>
    </citation>
    <scope>NUCLEOTIDE SEQUENCE [LARGE SCALE GENOMIC DNA]</scope>
    <source>
        <strain evidence="1 2">CBS 207.34</strain>
    </source>
</reference>
<name>A0A8E2EY89_9PEZI</name>
<dbReference type="EMBL" id="KV749924">
    <property type="protein sequence ID" value="OCL07137.1"/>
    <property type="molecule type" value="Genomic_DNA"/>
</dbReference>
<organism evidence="1 2">
    <name type="scientific">Glonium stellatum</name>
    <dbReference type="NCBI Taxonomy" id="574774"/>
    <lineage>
        <taxon>Eukaryota</taxon>
        <taxon>Fungi</taxon>
        <taxon>Dikarya</taxon>
        <taxon>Ascomycota</taxon>
        <taxon>Pezizomycotina</taxon>
        <taxon>Dothideomycetes</taxon>
        <taxon>Pleosporomycetidae</taxon>
        <taxon>Gloniales</taxon>
        <taxon>Gloniaceae</taxon>
        <taxon>Glonium</taxon>
    </lineage>
</organism>
<dbReference type="Proteomes" id="UP000250140">
    <property type="component" value="Unassembled WGS sequence"/>
</dbReference>